<feature type="region of interest" description="Disordered" evidence="1">
    <location>
        <begin position="22"/>
        <end position="53"/>
    </location>
</feature>
<dbReference type="AlphaFoldDB" id="A0AAD7DM65"/>
<dbReference type="EMBL" id="JARKIB010000721">
    <property type="protein sequence ID" value="KAJ7693521.1"/>
    <property type="molecule type" value="Genomic_DNA"/>
</dbReference>
<comment type="caution">
    <text evidence="2">The sequence shown here is derived from an EMBL/GenBank/DDBJ whole genome shotgun (WGS) entry which is preliminary data.</text>
</comment>
<protein>
    <submittedName>
        <fullName evidence="2">Uncharacterized protein</fullName>
    </submittedName>
</protein>
<evidence type="ECO:0000256" key="1">
    <source>
        <dbReference type="SAM" id="MobiDB-lite"/>
    </source>
</evidence>
<dbReference type="Proteomes" id="UP001215598">
    <property type="component" value="Unassembled WGS sequence"/>
</dbReference>
<evidence type="ECO:0000313" key="2">
    <source>
        <dbReference type="EMBL" id="KAJ7693521.1"/>
    </source>
</evidence>
<name>A0AAD7DM65_9AGAR</name>
<accession>A0AAD7DM65</accession>
<keyword evidence="3" id="KW-1185">Reference proteome</keyword>
<organism evidence="2 3">
    <name type="scientific">Mycena metata</name>
    <dbReference type="NCBI Taxonomy" id="1033252"/>
    <lineage>
        <taxon>Eukaryota</taxon>
        <taxon>Fungi</taxon>
        <taxon>Dikarya</taxon>
        <taxon>Basidiomycota</taxon>
        <taxon>Agaricomycotina</taxon>
        <taxon>Agaricomycetes</taxon>
        <taxon>Agaricomycetidae</taxon>
        <taxon>Agaricales</taxon>
        <taxon>Marasmiineae</taxon>
        <taxon>Mycenaceae</taxon>
        <taxon>Mycena</taxon>
    </lineage>
</organism>
<reference evidence="2" key="1">
    <citation type="submission" date="2023-03" db="EMBL/GenBank/DDBJ databases">
        <title>Massive genome expansion in bonnet fungi (Mycena s.s.) driven by repeated elements and novel gene families across ecological guilds.</title>
        <authorList>
            <consortium name="Lawrence Berkeley National Laboratory"/>
            <person name="Harder C.B."/>
            <person name="Miyauchi S."/>
            <person name="Viragh M."/>
            <person name="Kuo A."/>
            <person name="Thoen E."/>
            <person name="Andreopoulos B."/>
            <person name="Lu D."/>
            <person name="Skrede I."/>
            <person name="Drula E."/>
            <person name="Henrissat B."/>
            <person name="Morin E."/>
            <person name="Kohler A."/>
            <person name="Barry K."/>
            <person name="LaButti K."/>
            <person name="Morin E."/>
            <person name="Salamov A."/>
            <person name="Lipzen A."/>
            <person name="Mereny Z."/>
            <person name="Hegedus B."/>
            <person name="Baldrian P."/>
            <person name="Stursova M."/>
            <person name="Weitz H."/>
            <person name="Taylor A."/>
            <person name="Grigoriev I.V."/>
            <person name="Nagy L.G."/>
            <person name="Martin F."/>
            <person name="Kauserud H."/>
        </authorList>
    </citation>
    <scope>NUCLEOTIDE SEQUENCE</scope>
    <source>
        <strain evidence="2">CBHHK182m</strain>
    </source>
</reference>
<proteinExistence type="predicted"/>
<evidence type="ECO:0000313" key="3">
    <source>
        <dbReference type="Proteomes" id="UP001215598"/>
    </source>
</evidence>
<feature type="region of interest" description="Disordered" evidence="1">
    <location>
        <begin position="84"/>
        <end position="153"/>
    </location>
</feature>
<gene>
    <name evidence="2" type="ORF">B0H16DRAFT_1707048</name>
</gene>
<sequence length="153" mass="16435">MGEVVASTAQVRLWFGESQQPIAQNQRQLISGRKGQFADGDNPGEMGEGAEDSFQFGTWSDAVEIRFEEPRVTLVFFKCETLSPTQGTSEAKLRPENSKGLSPSPSPTRPDPNQGPTRAQGRAQDFSEPPTLGFGLEGPMAKLRLGVGGSKPA</sequence>